<evidence type="ECO:0000256" key="6">
    <source>
        <dbReference type="ARBA" id="ARBA00023157"/>
    </source>
</evidence>
<feature type="signal peptide" evidence="12">
    <location>
        <begin position="1"/>
        <end position="16"/>
    </location>
</feature>
<evidence type="ECO:0000256" key="12">
    <source>
        <dbReference type="SAM" id="SignalP"/>
    </source>
</evidence>
<evidence type="ECO:0000256" key="7">
    <source>
        <dbReference type="ARBA" id="ARBA00023240"/>
    </source>
</evidence>
<dbReference type="PRINTS" id="PR00722">
    <property type="entry name" value="CHYMOTRYPSIN"/>
</dbReference>
<keyword evidence="6" id="KW-1015">Disulfide bond</keyword>
<dbReference type="PANTHER" id="PTHR24276">
    <property type="entry name" value="POLYSERASE-RELATED"/>
    <property type="match status" value="1"/>
</dbReference>
<comment type="function">
    <text evidence="9">Fibrinolytic activity; shows preferential cleavage of Arg-Gly bonds in all three fibrinogen chains. Contact with the caterpillars causes severe bleeding, due the anticoagulant effect of the protein.</text>
</comment>
<dbReference type="FunFam" id="2.40.10.10:FF:000068">
    <property type="entry name" value="transmembrane protease serine 2"/>
    <property type="match status" value="1"/>
</dbReference>
<dbReference type="InterPro" id="IPR033116">
    <property type="entry name" value="TRYPSIN_SER"/>
</dbReference>
<dbReference type="GO" id="GO:0005576">
    <property type="term" value="C:extracellular region"/>
    <property type="evidence" value="ECO:0007669"/>
    <property type="project" value="UniProtKB-SubCell"/>
</dbReference>
<evidence type="ECO:0000256" key="8">
    <source>
        <dbReference type="ARBA" id="ARBA00024195"/>
    </source>
</evidence>
<comment type="similarity">
    <text evidence="8">Belongs to the peptidase S1 family. CLIP subfamily.</text>
</comment>
<dbReference type="Pfam" id="PF00089">
    <property type="entry name" value="Trypsin"/>
    <property type="match status" value="1"/>
</dbReference>
<dbReference type="Gene3D" id="2.40.10.10">
    <property type="entry name" value="Trypsin-like serine proteases"/>
    <property type="match status" value="1"/>
</dbReference>
<dbReference type="SUPFAM" id="SSF50494">
    <property type="entry name" value="Trypsin-like serine proteases"/>
    <property type="match status" value="1"/>
</dbReference>
<evidence type="ECO:0000256" key="4">
    <source>
        <dbReference type="ARBA" id="ARBA00022801"/>
    </source>
</evidence>
<dbReference type="AlphaFoldDB" id="A0A922MWJ7"/>
<dbReference type="PROSITE" id="PS00135">
    <property type="entry name" value="TRYPSIN_SER"/>
    <property type="match status" value="1"/>
</dbReference>
<dbReference type="InterPro" id="IPR001314">
    <property type="entry name" value="Peptidase_S1A"/>
</dbReference>
<evidence type="ECO:0000256" key="2">
    <source>
        <dbReference type="ARBA" id="ARBA00022656"/>
    </source>
</evidence>
<dbReference type="EMBL" id="JACEFF010000077">
    <property type="protein sequence ID" value="KAH9644605.1"/>
    <property type="molecule type" value="Genomic_DNA"/>
</dbReference>
<dbReference type="InterPro" id="IPR001254">
    <property type="entry name" value="Trypsin_dom"/>
</dbReference>
<dbReference type="PROSITE" id="PS50240">
    <property type="entry name" value="TRYPSIN_DOM"/>
    <property type="match status" value="1"/>
</dbReference>
<evidence type="ECO:0000256" key="5">
    <source>
        <dbReference type="ARBA" id="ARBA00022825"/>
    </source>
</evidence>
<evidence type="ECO:0000256" key="1">
    <source>
        <dbReference type="ARBA" id="ARBA00004239"/>
    </source>
</evidence>
<evidence type="ECO:0000313" key="14">
    <source>
        <dbReference type="EMBL" id="KAH9644605.1"/>
    </source>
</evidence>
<comment type="subcellular location">
    <subcellularLocation>
        <location evidence="1">Secreted</location>
        <location evidence="1">Extracellular space</location>
    </subcellularLocation>
</comment>
<keyword evidence="10" id="KW-1205">Fibrinolytic toxin</keyword>
<dbReference type="InterPro" id="IPR009003">
    <property type="entry name" value="Peptidase_S1_PA"/>
</dbReference>
<dbReference type="Proteomes" id="UP000814243">
    <property type="component" value="Unassembled WGS sequence"/>
</dbReference>
<organism evidence="14 15">
    <name type="scientific">Spodoptera exigua</name>
    <name type="common">Beet armyworm</name>
    <name type="synonym">Noctua fulgens</name>
    <dbReference type="NCBI Taxonomy" id="7107"/>
    <lineage>
        <taxon>Eukaryota</taxon>
        <taxon>Metazoa</taxon>
        <taxon>Ecdysozoa</taxon>
        <taxon>Arthropoda</taxon>
        <taxon>Hexapoda</taxon>
        <taxon>Insecta</taxon>
        <taxon>Pterygota</taxon>
        <taxon>Neoptera</taxon>
        <taxon>Endopterygota</taxon>
        <taxon>Lepidoptera</taxon>
        <taxon>Glossata</taxon>
        <taxon>Ditrysia</taxon>
        <taxon>Noctuoidea</taxon>
        <taxon>Noctuidae</taxon>
        <taxon>Amphipyrinae</taxon>
        <taxon>Spodoptera</taxon>
    </lineage>
</organism>
<evidence type="ECO:0000256" key="11">
    <source>
        <dbReference type="RuleBase" id="RU363034"/>
    </source>
</evidence>
<dbReference type="PROSITE" id="PS00134">
    <property type="entry name" value="TRYPSIN_HIS"/>
    <property type="match status" value="1"/>
</dbReference>
<dbReference type="InterPro" id="IPR043504">
    <property type="entry name" value="Peptidase_S1_PA_chymotrypsin"/>
</dbReference>
<comment type="caution">
    <text evidence="14">The sequence shown here is derived from an EMBL/GenBank/DDBJ whole genome shotgun (WGS) entry which is preliminary data.</text>
</comment>
<feature type="chain" id="PRO_5036722370" description="Peptidase S1 domain-containing protein" evidence="12">
    <location>
        <begin position="17"/>
        <end position="255"/>
    </location>
</feature>
<evidence type="ECO:0000256" key="9">
    <source>
        <dbReference type="ARBA" id="ARBA00055534"/>
    </source>
</evidence>
<name>A0A922MWJ7_SPOEX</name>
<sequence>MRILVLVALCMATVAALPTSSQRIVGGTVTSIEEYPNMVVLLVLYEWSVFGHRCGGSILNNRSILTAAHCVDQSVSMYQIRLGSTWALSGGVVYRINGIINHPLYIPGTRYHDIGILRSASNINFNECIRPAPIAGTKYVVPDNDYLWAAGWGAQYYGDTAEPEELRHVKVMKINLETCKKQFAVSNKYTITDEMLCSGWPTGGRDQCQGDSGSPIFHHGVVVGVCSFGIECGRADFPGVNMRVANYTDWILDNA</sequence>
<dbReference type="FunFam" id="2.40.10.10:FF:000002">
    <property type="entry name" value="Transmembrane protease serine"/>
    <property type="match status" value="1"/>
</dbReference>
<keyword evidence="3 11" id="KW-0645">Protease</keyword>
<dbReference type="InterPro" id="IPR050430">
    <property type="entry name" value="Peptidase_S1"/>
</dbReference>
<gene>
    <name evidence="14" type="ORF">HF086_009180</name>
</gene>
<dbReference type="SMART" id="SM00020">
    <property type="entry name" value="Tryp_SPc"/>
    <property type="match status" value="1"/>
</dbReference>
<dbReference type="InterPro" id="IPR018114">
    <property type="entry name" value="TRYPSIN_HIS"/>
</dbReference>
<evidence type="ECO:0000259" key="13">
    <source>
        <dbReference type="PROSITE" id="PS50240"/>
    </source>
</evidence>
<protein>
    <recommendedName>
        <fullName evidence="13">Peptidase S1 domain-containing protein</fullName>
    </recommendedName>
</protein>
<proteinExistence type="inferred from homology"/>
<dbReference type="GO" id="GO:0090729">
    <property type="term" value="F:toxin activity"/>
    <property type="evidence" value="ECO:0007669"/>
    <property type="project" value="UniProtKB-KW"/>
</dbReference>
<keyword evidence="4 11" id="KW-0378">Hydrolase</keyword>
<evidence type="ECO:0000256" key="3">
    <source>
        <dbReference type="ARBA" id="ARBA00022670"/>
    </source>
</evidence>
<keyword evidence="12" id="KW-0732">Signal</keyword>
<keyword evidence="5 11" id="KW-0720">Serine protease</keyword>
<evidence type="ECO:0000256" key="10">
    <source>
        <dbReference type="ARBA" id="ARBA00084094"/>
    </source>
</evidence>
<reference evidence="14" key="1">
    <citation type="journal article" date="2021" name="G3 (Bethesda)">
        <title>Genome and transcriptome analysis of the beet armyworm Spodoptera exigua reveals targets for pest control. .</title>
        <authorList>
            <person name="Simon S."/>
            <person name="Breeschoten T."/>
            <person name="Jansen H.J."/>
            <person name="Dirks R.P."/>
            <person name="Schranz M.E."/>
            <person name="Ros V.I.D."/>
        </authorList>
    </citation>
    <scope>NUCLEOTIDE SEQUENCE</scope>
    <source>
        <strain evidence="14">TB_SE_WUR_2020</strain>
    </source>
</reference>
<evidence type="ECO:0000313" key="15">
    <source>
        <dbReference type="Proteomes" id="UP000814243"/>
    </source>
</evidence>
<keyword evidence="2" id="KW-0800">Toxin</keyword>
<accession>A0A922MWJ7</accession>
<dbReference type="GO" id="GO:0006508">
    <property type="term" value="P:proteolysis"/>
    <property type="evidence" value="ECO:0007669"/>
    <property type="project" value="UniProtKB-KW"/>
</dbReference>
<feature type="domain" description="Peptidase S1" evidence="13">
    <location>
        <begin position="24"/>
        <end position="255"/>
    </location>
</feature>
<keyword evidence="7" id="KW-1199">Hemostasis impairing toxin</keyword>
<dbReference type="CDD" id="cd00190">
    <property type="entry name" value="Tryp_SPc"/>
    <property type="match status" value="1"/>
</dbReference>
<dbReference type="GO" id="GO:0004252">
    <property type="term" value="F:serine-type endopeptidase activity"/>
    <property type="evidence" value="ECO:0007669"/>
    <property type="project" value="InterPro"/>
</dbReference>
<dbReference type="PANTHER" id="PTHR24276:SF91">
    <property type="entry name" value="AT26814P-RELATED"/>
    <property type="match status" value="1"/>
</dbReference>